<keyword evidence="2" id="KW-0812">Transmembrane</keyword>
<evidence type="ECO:0000259" key="3">
    <source>
        <dbReference type="PROSITE" id="PS51178"/>
    </source>
</evidence>
<feature type="region of interest" description="Disordered" evidence="1">
    <location>
        <begin position="287"/>
        <end position="355"/>
    </location>
</feature>
<name>A0A563D798_9FLAO</name>
<feature type="compositionally biased region" description="Polar residues" evidence="1">
    <location>
        <begin position="302"/>
        <end position="315"/>
    </location>
</feature>
<keyword evidence="5" id="KW-1185">Reference proteome</keyword>
<evidence type="ECO:0000313" key="4">
    <source>
        <dbReference type="EMBL" id="TWP26050.1"/>
    </source>
</evidence>
<keyword evidence="2" id="KW-1133">Transmembrane helix</keyword>
<evidence type="ECO:0000313" key="5">
    <source>
        <dbReference type="Proteomes" id="UP000319499"/>
    </source>
</evidence>
<evidence type="ECO:0000256" key="2">
    <source>
        <dbReference type="SAM" id="Phobius"/>
    </source>
</evidence>
<protein>
    <submittedName>
        <fullName evidence="4">PASTA domain-containing protein</fullName>
    </submittedName>
</protein>
<dbReference type="EMBL" id="SELH01000026">
    <property type="protein sequence ID" value="TWP26050.1"/>
    <property type="molecule type" value="Genomic_DNA"/>
</dbReference>
<dbReference type="RefSeq" id="WP_146262748.1">
    <property type="nucleotide sequence ID" value="NZ_SELG01000041.1"/>
</dbReference>
<dbReference type="InterPro" id="IPR005543">
    <property type="entry name" value="PASTA_dom"/>
</dbReference>
<accession>A0A563D798</accession>
<feature type="compositionally biased region" description="Low complexity" evidence="1">
    <location>
        <begin position="316"/>
        <end position="327"/>
    </location>
</feature>
<feature type="transmembrane region" description="Helical" evidence="2">
    <location>
        <begin position="12"/>
        <end position="34"/>
    </location>
</feature>
<sequence length="355" mass="40182">MKFLKLVASWQFWVSVVLAIALVFGLIKGTFLWLDKYTNHEIQIEVPDLSSLNLDEAIQKLQNSELEFELDTTKYDPKFKPYQILDVYPLAGTNVKRGRRIFIRANAKTWKPVVVPNIIGKYKYLAFNQLDLVGLKVIDTLYEPSLATNTVIRLLYKGKEVQPGVNLPRFSPLTIVLAKGLAKNVSVPNFLGLDEETAKRMITEKMFSVGTITYDDPDNKENTRVYYQVPSPSANYDQGQSIDIYLSSKPLEELRTKIRDLDATFNPNSSAGYLGETYEDEKFYRPDSNDDDIISSSNSINAGSTNIPSNTNIDKSSQMQGNSSSISDQVKENQKQLKPTADKDQKRKVNRIIVE</sequence>
<feature type="compositionally biased region" description="Basic and acidic residues" evidence="1">
    <location>
        <begin position="329"/>
        <end position="347"/>
    </location>
</feature>
<feature type="domain" description="PASTA" evidence="3">
    <location>
        <begin position="40"/>
        <end position="107"/>
    </location>
</feature>
<dbReference type="Gene3D" id="3.30.10.20">
    <property type="match status" value="2"/>
</dbReference>
<dbReference type="AlphaFoldDB" id="A0A563D798"/>
<dbReference type="OrthoDB" id="9803895at2"/>
<dbReference type="Pfam" id="PF03793">
    <property type="entry name" value="PASTA"/>
    <property type="match status" value="2"/>
</dbReference>
<proteinExistence type="predicted"/>
<dbReference type="SMART" id="SM00740">
    <property type="entry name" value="PASTA"/>
    <property type="match status" value="2"/>
</dbReference>
<evidence type="ECO:0000256" key="1">
    <source>
        <dbReference type="SAM" id="MobiDB-lite"/>
    </source>
</evidence>
<keyword evidence="2" id="KW-0472">Membrane</keyword>
<organism evidence="4 5">
    <name type="scientific">Apibacter muscae</name>
    <dbReference type="NCBI Taxonomy" id="2509004"/>
    <lineage>
        <taxon>Bacteria</taxon>
        <taxon>Pseudomonadati</taxon>
        <taxon>Bacteroidota</taxon>
        <taxon>Flavobacteriia</taxon>
        <taxon>Flavobacteriales</taxon>
        <taxon>Weeksellaceae</taxon>
        <taxon>Apibacter</taxon>
    </lineage>
</organism>
<dbReference type="PROSITE" id="PS51178">
    <property type="entry name" value="PASTA"/>
    <property type="match status" value="1"/>
</dbReference>
<gene>
    <name evidence="4" type="ORF">ETU09_10110</name>
</gene>
<reference evidence="4 5" key="1">
    <citation type="submission" date="2019-02" db="EMBL/GenBank/DDBJ databases">
        <title>Apibacter muscae sp. nov.: a novel member of the house fly microbiota.</title>
        <authorList>
            <person name="Park R."/>
        </authorList>
    </citation>
    <scope>NUCLEOTIDE SEQUENCE [LARGE SCALE GENOMIC DNA]</scope>
    <source>
        <strain evidence="4 5">AL1</strain>
    </source>
</reference>
<comment type="caution">
    <text evidence="4">The sequence shown here is derived from an EMBL/GenBank/DDBJ whole genome shotgun (WGS) entry which is preliminary data.</text>
</comment>
<dbReference type="Proteomes" id="UP000319499">
    <property type="component" value="Unassembled WGS sequence"/>
</dbReference>
<dbReference type="CDD" id="cd06577">
    <property type="entry name" value="PASTA_pknB"/>
    <property type="match status" value="1"/>
</dbReference>